<evidence type="ECO:0000313" key="2">
    <source>
        <dbReference type="Proteomes" id="UP000256431"/>
    </source>
</evidence>
<accession>A0A3D8GZ48</accession>
<keyword evidence="2" id="KW-1185">Reference proteome</keyword>
<evidence type="ECO:0000313" key="1">
    <source>
        <dbReference type="EMBL" id="RDU39316.1"/>
    </source>
</evidence>
<sequence>MKDLKEMTNEELSQLIAQASALLANKSNDSIALVKPEAESDLTEQLESNPEEGKAEFELVLRARAFKGSKKCWLARLDYNEKHKMVRSRSFLDADLVDRKQQSARVWTERKLFKVQLKQGDWLEFCQTGSAKYDSREIVQYKDGKFLNQRGDEVETDFERI</sequence>
<gene>
    <name evidence="1" type="ORF">DXI23_18825</name>
</gene>
<protein>
    <submittedName>
        <fullName evidence="1">Uncharacterized protein</fullName>
    </submittedName>
</protein>
<reference evidence="1 2" key="1">
    <citation type="submission" date="2018-08" db="EMBL/GenBank/DDBJ databases">
        <title>Genome sequence of Marinobacter flavimaris KCTC 12185.</title>
        <authorList>
            <person name="Chun J."/>
            <person name="Kim B.-Y."/>
            <person name="Choi S.-B."/>
            <person name="Kwak M.-J."/>
        </authorList>
    </citation>
    <scope>NUCLEOTIDE SEQUENCE [LARGE SCALE GENOMIC DNA]</scope>
    <source>
        <strain evidence="1 2">KCTC 12185</strain>
    </source>
</reference>
<dbReference type="AlphaFoldDB" id="A0A3D8GZ48"/>
<proteinExistence type="predicted"/>
<dbReference type="Proteomes" id="UP000256431">
    <property type="component" value="Unassembled WGS sequence"/>
</dbReference>
<organism evidence="1 2">
    <name type="scientific">Marinobacter flavimaris</name>
    <dbReference type="NCBI Taxonomy" id="262076"/>
    <lineage>
        <taxon>Bacteria</taxon>
        <taxon>Pseudomonadati</taxon>
        <taxon>Pseudomonadota</taxon>
        <taxon>Gammaproteobacteria</taxon>
        <taxon>Pseudomonadales</taxon>
        <taxon>Marinobacteraceae</taxon>
        <taxon>Marinobacter</taxon>
    </lineage>
</organism>
<dbReference type="EMBL" id="QRDH01000012">
    <property type="protein sequence ID" value="RDU39316.1"/>
    <property type="molecule type" value="Genomic_DNA"/>
</dbReference>
<name>A0A3D8GZ48_9GAMM</name>
<comment type="caution">
    <text evidence="1">The sequence shown here is derived from an EMBL/GenBank/DDBJ whole genome shotgun (WGS) entry which is preliminary data.</text>
</comment>
<dbReference type="RefSeq" id="WP_104271980.1">
    <property type="nucleotide sequence ID" value="NZ_PSSW01000013.1"/>
</dbReference>